<evidence type="ECO:0000313" key="2">
    <source>
        <dbReference type="EMBL" id="KAK9948683.1"/>
    </source>
</evidence>
<proteinExistence type="predicted"/>
<organism evidence="2 3">
    <name type="scientific">Rubus argutus</name>
    <name type="common">Southern blackberry</name>
    <dbReference type="NCBI Taxonomy" id="59490"/>
    <lineage>
        <taxon>Eukaryota</taxon>
        <taxon>Viridiplantae</taxon>
        <taxon>Streptophyta</taxon>
        <taxon>Embryophyta</taxon>
        <taxon>Tracheophyta</taxon>
        <taxon>Spermatophyta</taxon>
        <taxon>Magnoliopsida</taxon>
        <taxon>eudicotyledons</taxon>
        <taxon>Gunneridae</taxon>
        <taxon>Pentapetalae</taxon>
        <taxon>rosids</taxon>
        <taxon>fabids</taxon>
        <taxon>Rosales</taxon>
        <taxon>Rosaceae</taxon>
        <taxon>Rosoideae</taxon>
        <taxon>Rosoideae incertae sedis</taxon>
        <taxon>Rubus</taxon>
    </lineage>
</organism>
<dbReference type="Proteomes" id="UP001457282">
    <property type="component" value="Unassembled WGS sequence"/>
</dbReference>
<evidence type="ECO:0000256" key="1">
    <source>
        <dbReference type="SAM" id="MobiDB-lite"/>
    </source>
</evidence>
<reference evidence="2 3" key="1">
    <citation type="journal article" date="2023" name="G3 (Bethesda)">
        <title>A chromosome-length genome assembly and annotation of blackberry (Rubus argutus, cv. 'Hillquist').</title>
        <authorList>
            <person name="Bruna T."/>
            <person name="Aryal R."/>
            <person name="Dudchenko O."/>
            <person name="Sargent D.J."/>
            <person name="Mead D."/>
            <person name="Buti M."/>
            <person name="Cavallini A."/>
            <person name="Hytonen T."/>
            <person name="Andres J."/>
            <person name="Pham M."/>
            <person name="Weisz D."/>
            <person name="Mascagni F."/>
            <person name="Usai G."/>
            <person name="Natali L."/>
            <person name="Bassil N."/>
            <person name="Fernandez G.E."/>
            <person name="Lomsadze A."/>
            <person name="Armour M."/>
            <person name="Olukolu B."/>
            <person name="Poorten T."/>
            <person name="Britton C."/>
            <person name="Davik J."/>
            <person name="Ashrafi H."/>
            <person name="Aiden E.L."/>
            <person name="Borodovsky M."/>
            <person name="Worthington M."/>
        </authorList>
    </citation>
    <scope>NUCLEOTIDE SEQUENCE [LARGE SCALE GENOMIC DNA]</scope>
    <source>
        <strain evidence="2">PI 553951</strain>
    </source>
</reference>
<feature type="region of interest" description="Disordered" evidence="1">
    <location>
        <begin position="1"/>
        <end position="114"/>
    </location>
</feature>
<feature type="compositionally biased region" description="Polar residues" evidence="1">
    <location>
        <begin position="69"/>
        <end position="82"/>
    </location>
</feature>
<dbReference type="EMBL" id="JBEDUW010000001">
    <property type="protein sequence ID" value="KAK9948683.1"/>
    <property type="molecule type" value="Genomic_DNA"/>
</dbReference>
<dbReference type="AlphaFoldDB" id="A0AAW1YJA9"/>
<gene>
    <name evidence="2" type="ORF">M0R45_004248</name>
</gene>
<protein>
    <submittedName>
        <fullName evidence="2">Uncharacterized protein</fullName>
    </submittedName>
</protein>
<feature type="compositionally biased region" description="Low complexity" evidence="1">
    <location>
        <begin position="13"/>
        <end position="22"/>
    </location>
</feature>
<sequence length="114" mass="11877">MALRMFAQVPVMSPFSSSTNSGSGSGSVRLQPPRRVGPSFSFSTTLDRGEEEKAIITPPPDLIKAVEESQANSETGSESVSTELGRESTRRVGGGNQEGYGGEEEGGGGERGIV</sequence>
<name>A0AAW1YJA9_RUBAR</name>
<accession>A0AAW1YJA9</accession>
<evidence type="ECO:0000313" key="3">
    <source>
        <dbReference type="Proteomes" id="UP001457282"/>
    </source>
</evidence>
<keyword evidence="3" id="KW-1185">Reference proteome</keyword>
<comment type="caution">
    <text evidence="2">The sequence shown here is derived from an EMBL/GenBank/DDBJ whole genome shotgun (WGS) entry which is preliminary data.</text>
</comment>